<dbReference type="Proteomes" id="UP001202134">
    <property type="component" value="Unassembled WGS sequence"/>
</dbReference>
<dbReference type="Pfam" id="PF19795">
    <property type="entry name" value="DUF6279"/>
    <property type="match status" value="1"/>
</dbReference>
<keyword evidence="2" id="KW-0449">Lipoprotein</keyword>
<dbReference type="PIRSF" id="PIRSF028200">
    <property type="entry name" value="UCP028200"/>
    <property type="match status" value="1"/>
</dbReference>
<protein>
    <submittedName>
        <fullName evidence="2">DUF6279 family lipoprotein</fullName>
    </submittedName>
</protein>
<feature type="coiled-coil region" evidence="1">
    <location>
        <begin position="119"/>
        <end position="146"/>
    </location>
</feature>
<dbReference type="EMBL" id="JAKIKU010000003">
    <property type="protein sequence ID" value="MCL1045254.1"/>
    <property type="molecule type" value="Genomic_DNA"/>
</dbReference>
<reference evidence="2 3" key="1">
    <citation type="submission" date="2022-01" db="EMBL/GenBank/DDBJ databases">
        <title>Whole genome-based taxonomy of the Shewanellaceae.</title>
        <authorList>
            <person name="Martin-Rodriguez A.J."/>
        </authorList>
    </citation>
    <scope>NUCLEOTIDE SEQUENCE [LARGE SCALE GENOMIC DNA]</scope>
    <source>
        <strain evidence="2 3">DSM 24955</strain>
    </source>
</reference>
<evidence type="ECO:0000313" key="3">
    <source>
        <dbReference type="Proteomes" id="UP001202134"/>
    </source>
</evidence>
<gene>
    <name evidence="2" type="ORF">L2737_07920</name>
</gene>
<keyword evidence="1" id="KW-0175">Coiled coil</keyword>
<comment type="caution">
    <text evidence="2">The sequence shown here is derived from an EMBL/GenBank/DDBJ whole genome shotgun (WGS) entry which is preliminary data.</text>
</comment>
<sequence>MKKSFVPILLVVFLVGCSTKFSYFFLDWAIEWRVEEYVTLDKSQQKQFDVLLDKFLIWHQKDELLRYSQQLNTLSTAIETQTVTPEMWQQQVTDAKAHWFRIFDFILPDLLPILASLSDEQANGMIEQLKQDNKDLNKKYAGKTQQELLEDSNEKILDRIDDWLGSVSTEQQSLVKKYNKQRIATLDMWLEYRLEWLREFQQAIEMRDDERLLEQRMRLLMTSPDELKSEVYQQHVDQNSRLFGQLVIDINRSLSAKQRQHFTGKMEELITDLSDLSSEIK</sequence>
<evidence type="ECO:0000256" key="1">
    <source>
        <dbReference type="SAM" id="Coils"/>
    </source>
</evidence>
<keyword evidence="3" id="KW-1185">Reference proteome</keyword>
<evidence type="ECO:0000313" key="2">
    <source>
        <dbReference type="EMBL" id="MCL1045254.1"/>
    </source>
</evidence>
<dbReference type="PROSITE" id="PS51257">
    <property type="entry name" value="PROKAR_LIPOPROTEIN"/>
    <property type="match status" value="1"/>
</dbReference>
<organism evidence="2 3">
    <name type="scientific">Shewanella electrodiphila</name>
    <dbReference type="NCBI Taxonomy" id="934143"/>
    <lineage>
        <taxon>Bacteria</taxon>
        <taxon>Pseudomonadati</taxon>
        <taxon>Pseudomonadota</taxon>
        <taxon>Gammaproteobacteria</taxon>
        <taxon>Alteromonadales</taxon>
        <taxon>Shewanellaceae</taxon>
        <taxon>Shewanella</taxon>
    </lineage>
</organism>
<dbReference type="RefSeq" id="WP_248955361.1">
    <property type="nucleotide sequence ID" value="NZ_JAKIKU010000003.1"/>
</dbReference>
<proteinExistence type="predicted"/>
<accession>A0ABT0KNR7</accession>
<name>A0ABT0KNR7_9GAMM</name>
<dbReference type="InterPro" id="IPR016875">
    <property type="entry name" value="UCP028200"/>
</dbReference>